<organism evidence="1 2">
    <name type="scientific">Rhizophagus irregularis</name>
    <dbReference type="NCBI Taxonomy" id="588596"/>
    <lineage>
        <taxon>Eukaryota</taxon>
        <taxon>Fungi</taxon>
        <taxon>Fungi incertae sedis</taxon>
        <taxon>Mucoromycota</taxon>
        <taxon>Glomeromycotina</taxon>
        <taxon>Glomeromycetes</taxon>
        <taxon>Glomerales</taxon>
        <taxon>Glomeraceae</taxon>
        <taxon>Rhizophagus</taxon>
    </lineage>
</organism>
<reference evidence="1 2" key="2">
    <citation type="submission" date="2017-10" db="EMBL/GenBank/DDBJ databases">
        <title>Extensive intraspecific genome diversity in a model arbuscular mycorrhizal fungus.</title>
        <authorList>
            <person name="Chen E.C.H."/>
            <person name="Morin E."/>
            <person name="Baudet D."/>
            <person name="Noel J."/>
            <person name="Ndikumana S."/>
            <person name="Charron P."/>
            <person name="St-Onge C."/>
            <person name="Giorgi J."/>
            <person name="Grigoriev I.V."/>
            <person name="Roux C."/>
            <person name="Martin F.M."/>
            <person name="Corradi N."/>
        </authorList>
    </citation>
    <scope>NUCLEOTIDE SEQUENCE [LARGE SCALE GENOMIC DNA]</scope>
    <source>
        <strain evidence="1 2">C2</strain>
    </source>
</reference>
<protein>
    <submittedName>
        <fullName evidence="1">Uncharacterized protein</fullName>
    </submittedName>
</protein>
<gene>
    <name evidence="1" type="ORF">RhiirC2_742735</name>
</gene>
<evidence type="ECO:0000313" key="2">
    <source>
        <dbReference type="Proteomes" id="UP000233469"/>
    </source>
</evidence>
<sequence>MLLHTIPIDKYYTNIKQPLQQLQQQMENLIRKYEARGIIKKYDTDLYESIFEEFEWIQKKLLFV</sequence>
<name>A0A2N1NEX9_9GLOM</name>
<proteinExistence type="predicted"/>
<accession>A0A2N1NEX9</accession>
<comment type="caution">
    <text evidence="1">The sequence shown here is derived from an EMBL/GenBank/DDBJ whole genome shotgun (WGS) entry which is preliminary data.</text>
</comment>
<dbReference type="VEuPathDB" id="FungiDB:RhiirFUN_023435"/>
<dbReference type="Proteomes" id="UP000233469">
    <property type="component" value="Unassembled WGS sequence"/>
</dbReference>
<evidence type="ECO:0000313" key="1">
    <source>
        <dbReference type="EMBL" id="PKK72400.1"/>
    </source>
</evidence>
<dbReference type="AlphaFoldDB" id="A0A2N1NEX9"/>
<dbReference type="EMBL" id="LLXL01000442">
    <property type="protein sequence ID" value="PKK72400.1"/>
    <property type="molecule type" value="Genomic_DNA"/>
</dbReference>
<reference evidence="1 2" key="1">
    <citation type="submission" date="2016-04" db="EMBL/GenBank/DDBJ databases">
        <title>Genome analyses suggest a sexual origin of heterokaryosis in a supposedly ancient asexual fungus.</title>
        <authorList>
            <person name="Ropars J."/>
            <person name="Sedzielewska K."/>
            <person name="Noel J."/>
            <person name="Charron P."/>
            <person name="Farinelli L."/>
            <person name="Marton T."/>
            <person name="Kruger M."/>
            <person name="Pelin A."/>
            <person name="Brachmann A."/>
            <person name="Corradi N."/>
        </authorList>
    </citation>
    <scope>NUCLEOTIDE SEQUENCE [LARGE SCALE GENOMIC DNA]</scope>
    <source>
        <strain evidence="1 2">C2</strain>
    </source>
</reference>